<dbReference type="Proteomes" id="UP000472372">
    <property type="component" value="Chromosome 1"/>
</dbReference>
<organism evidence="2 3">
    <name type="scientific">Pyrenophora teres f. teres</name>
    <dbReference type="NCBI Taxonomy" id="97479"/>
    <lineage>
        <taxon>Eukaryota</taxon>
        <taxon>Fungi</taxon>
        <taxon>Dikarya</taxon>
        <taxon>Ascomycota</taxon>
        <taxon>Pezizomycotina</taxon>
        <taxon>Dothideomycetes</taxon>
        <taxon>Pleosporomycetidae</taxon>
        <taxon>Pleosporales</taxon>
        <taxon>Pleosporineae</taxon>
        <taxon>Pleosporaceae</taxon>
        <taxon>Pyrenophora</taxon>
    </lineage>
</organism>
<evidence type="ECO:0000313" key="3">
    <source>
        <dbReference type="Proteomes" id="UP000472372"/>
    </source>
</evidence>
<protein>
    <submittedName>
        <fullName evidence="2">Uncharacterized protein</fullName>
    </submittedName>
</protein>
<name>A0A6S6VVA7_9PLEO</name>
<dbReference type="EMBL" id="HG992977">
    <property type="protein sequence ID" value="CAE7002675.1"/>
    <property type="molecule type" value="Genomic_DNA"/>
</dbReference>
<accession>A0A6S6VVA7</accession>
<reference evidence="2" key="1">
    <citation type="submission" date="2021-02" db="EMBL/GenBank/DDBJ databases">
        <authorList>
            <person name="Syme A R."/>
            <person name="Syme A R."/>
            <person name="Moolhuijzen P."/>
        </authorList>
    </citation>
    <scope>NUCLEOTIDE SEQUENCE</scope>
    <source>
        <strain evidence="2">W1-1</strain>
    </source>
</reference>
<feature type="compositionally biased region" description="Low complexity" evidence="1">
    <location>
        <begin position="1"/>
        <end position="12"/>
    </location>
</feature>
<feature type="compositionally biased region" description="Polar residues" evidence="1">
    <location>
        <begin position="115"/>
        <end position="126"/>
    </location>
</feature>
<dbReference type="AlphaFoldDB" id="A0A6S6VVA7"/>
<feature type="compositionally biased region" description="Acidic residues" evidence="1">
    <location>
        <begin position="13"/>
        <end position="25"/>
    </location>
</feature>
<gene>
    <name evidence="2" type="ORF">PTTW11_01426</name>
</gene>
<feature type="region of interest" description="Disordered" evidence="1">
    <location>
        <begin position="92"/>
        <end position="126"/>
    </location>
</feature>
<evidence type="ECO:0000313" key="2">
    <source>
        <dbReference type="EMBL" id="CAE7002675.1"/>
    </source>
</evidence>
<feature type="region of interest" description="Disordered" evidence="1">
    <location>
        <begin position="1"/>
        <end position="43"/>
    </location>
</feature>
<proteinExistence type="predicted"/>
<sequence length="126" mass="14233">MAEVVEISSAEETSSDDESDDEEEPPVAHTVTRKVTKNVTKNVTKTPTHEDLVMIALPKLQEQNKRLSDRLDVVRETQELATPFIDIETIDITEHSPPKKAQKRRMAVQPKKASIQPSNGFKKQKE</sequence>
<evidence type="ECO:0000256" key="1">
    <source>
        <dbReference type="SAM" id="MobiDB-lite"/>
    </source>
</evidence>